<accession>A0A7R9DSW9</accession>
<reference evidence="1" key="1">
    <citation type="submission" date="2020-11" db="EMBL/GenBank/DDBJ databases">
        <authorList>
            <person name="Tran Van P."/>
        </authorList>
    </citation>
    <scope>NUCLEOTIDE SEQUENCE</scope>
</reference>
<proteinExistence type="predicted"/>
<dbReference type="AlphaFoldDB" id="A0A7R9DSW9"/>
<sequence length="79" mass="8883">MIGLTYLYNLSVISVRDQVILLESGHCKVVGRLKEAIIRGGDNLFPSEIEEFFCKHPDVVDAQEGKVIEEKLNHLQDGD</sequence>
<evidence type="ECO:0000313" key="1">
    <source>
        <dbReference type="EMBL" id="CAD7418999.1"/>
    </source>
</evidence>
<dbReference type="SUPFAM" id="SSF56801">
    <property type="entry name" value="Acetyl-CoA synthetase-like"/>
    <property type="match status" value="1"/>
</dbReference>
<organism evidence="1">
    <name type="scientific">Timema cristinae</name>
    <name type="common">Walking stick</name>
    <dbReference type="NCBI Taxonomy" id="61476"/>
    <lineage>
        <taxon>Eukaryota</taxon>
        <taxon>Metazoa</taxon>
        <taxon>Ecdysozoa</taxon>
        <taxon>Arthropoda</taxon>
        <taxon>Hexapoda</taxon>
        <taxon>Insecta</taxon>
        <taxon>Pterygota</taxon>
        <taxon>Neoptera</taxon>
        <taxon>Polyneoptera</taxon>
        <taxon>Phasmatodea</taxon>
        <taxon>Timematodea</taxon>
        <taxon>Timematoidea</taxon>
        <taxon>Timematidae</taxon>
        <taxon>Timema</taxon>
    </lineage>
</organism>
<protein>
    <submittedName>
        <fullName evidence="1">Uncharacterized protein</fullName>
    </submittedName>
</protein>
<name>A0A7R9DSW9_TIMCR</name>
<gene>
    <name evidence="1" type="ORF">TCEB3V08_LOCUS13561</name>
</gene>
<dbReference type="EMBL" id="OC342658">
    <property type="protein sequence ID" value="CAD7418999.1"/>
    <property type="molecule type" value="Genomic_DNA"/>
</dbReference>